<proteinExistence type="predicted"/>
<dbReference type="InterPro" id="IPR036977">
    <property type="entry name" value="DNA_primase_Znf_CHC2"/>
</dbReference>
<name>W2CC59_9BACT</name>
<dbReference type="Gene3D" id="3.40.1360.10">
    <property type="match status" value="1"/>
</dbReference>
<sequence length="319" mass="36530">MKEENLSTIKRYPITAYLESQGITPVRRLASYAMYRSPLRDDRHPSFKVDTEKNLWIDYAEGRGGSIIDLCMRLEGRTLPEAIRRLGQMVSGRTTNDYPRTESYSHAAESMPGSRKLIGISDDLLPHLQDYLTKVRCIDLGQAQPFLRCVRYEVQGRTYEVIGFANASGGYELRGAGSFKGTLAPKDVTPAFPDGRHPVCIFEGFMDFLSFLSMKEKVDSHCLVMNSVSNVRRCIRYLRELRITALRAFLDNDDAGRRTLNTFIDAGFQVEDMSVHYRECKDLNEFHVKRVRRLREQQGQAPITTKPSHPIKLKRRSQP</sequence>
<evidence type="ECO:0000256" key="1">
    <source>
        <dbReference type="SAM" id="MobiDB-lite"/>
    </source>
</evidence>
<protein>
    <submittedName>
        <fullName evidence="2">Mobilization protein</fullName>
    </submittedName>
</protein>
<feature type="compositionally biased region" description="Basic residues" evidence="1">
    <location>
        <begin position="309"/>
        <end position="319"/>
    </location>
</feature>
<dbReference type="Proteomes" id="UP000018872">
    <property type="component" value="Unassembled WGS sequence"/>
</dbReference>
<dbReference type="PATRIC" id="fig|1410950.3.peg.893"/>
<organism evidence="2 3">
    <name type="scientific">Tannerella sp. oral taxon BU063 isolate Cell 5</name>
    <dbReference type="NCBI Taxonomy" id="1410950"/>
    <lineage>
        <taxon>Bacteria</taxon>
        <taxon>Pseudomonadati</taxon>
        <taxon>Bacteroidota</taxon>
        <taxon>Bacteroidia</taxon>
        <taxon>Bacteroidales</taxon>
        <taxon>Tannerellaceae</taxon>
        <taxon>Tannerella</taxon>
    </lineage>
</organism>
<gene>
    <name evidence="2" type="ORF">T229_06795</name>
</gene>
<dbReference type="EMBL" id="AYYC01000605">
    <property type="protein sequence ID" value="ETK04829.1"/>
    <property type="molecule type" value="Genomic_DNA"/>
</dbReference>
<evidence type="ECO:0000313" key="2">
    <source>
        <dbReference type="EMBL" id="ETK04829.1"/>
    </source>
</evidence>
<dbReference type="SUPFAM" id="SSF57783">
    <property type="entry name" value="Zinc beta-ribbon"/>
    <property type="match status" value="1"/>
</dbReference>
<dbReference type="GO" id="GO:0006260">
    <property type="term" value="P:DNA replication"/>
    <property type="evidence" value="ECO:0007669"/>
    <property type="project" value="InterPro"/>
</dbReference>
<dbReference type="GO" id="GO:0003677">
    <property type="term" value="F:DNA binding"/>
    <property type="evidence" value="ECO:0007669"/>
    <property type="project" value="InterPro"/>
</dbReference>
<feature type="region of interest" description="Disordered" evidence="1">
    <location>
        <begin position="297"/>
        <end position="319"/>
    </location>
</feature>
<dbReference type="GO" id="GO:0008270">
    <property type="term" value="F:zinc ion binding"/>
    <property type="evidence" value="ECO:0007669"/>
    <property type="project" value="InterPro"/>
</dbReference>
<reference evidence="2 3" key="1">
    <citation type="submission" date="2013-11" db="EMBL/GenBank/DDBJ databases">
        <title>Single cell genomics of uncultured Tannerella BU063 (oral taxon 286).</title>
        <authorList>
            <person name="Beall C.J."/>
            <person name="Campbell A.G."/>
            <person name="Griffen A.L."/>
            <person name="Podar M."/>
            <person name="Leys E.J."/>
        </authorList>
    </citation>
    <scope>NUCLEOTIDE SEQUENCE [LARGE SCALE GENOMIC DNA]</scope>
    <source>
        <strain evidence="2">Cell 5</strain>
    </source>
</reference>
<evidence type="ECO:0000313" key="3">
    <source>
        <dbReference type="Proteomes" id="UP000018872"/>
    </source>
</evidence>
<dbReference type="Gene3D" id="3.90.580.10">
    <property type="entry name" value="Zinc finger, CHC2-type domain"/>
    <property type="match status" value="1"/>
</dbReference>
<dbReference type="Pfam" id="PF13155">
    <property type="entry name" value="Toprim_2"/>
    <property type="match status" value="1"/>
</dbReference>
<comment type="caution">
    <text evidence="2">The sequence shown here is derived from an EMBL/GenBank/DDBJ whole genome shotgun (WGS) entry which is preliminary data.</text>
</comment>
<accession>W2CC59</accession>
<dbReference type="AlphaFoldDB" id="W2CC59"/>
<feature type="compositionally biased region" description="Polar residues" evidence="1">
    <location>
        <begin position="297"/>
        <end position="307"/>
    </location>
</feature>